<accession>A0ABN2A8Z3</accession>
<evidence type="ECO:0000259" key="4">
    <source>
        <dbReference type="Pfam" id="PF00171"/>
    </source>
</evidence>
<dbReference type="InterPro" id="IPR016162">
    <property type="entry name" value="Ald_DH_N"/>
</dbReference>
<evidence type="ECO:0000313" key="6">
    <source>
        <dbReference type="Proteomes" id="UP001500177"/>
    </source>
</evidence>
<evidence type="ECO:0000313" key="5">
    <source>
        <dbReference type="EMBL" id="GAA1514037.1"/>
    </source>
</evidence>
<gene>
    <name evidence="5" type="ORF">GCM10009690_16240</name>
</gene>
<dbReference type="Gene3D" id="3.40.605.10">
    <property type="entry name" value="Aldehyde Dehydrogenase, Chain A, domain 1"/>
    <property type="match status" value="1"/>
</dbReference>
<proteinExistence type="inferred from homology"/>
<dbReference type="EMBL" id="BAAALX010000009">
    <property type="protein sequence ID" value="GAA1514037.1"/>
    <property type="molecule type" value="Genomic_DNA"/>
</dbReference>
<name>A0ABN2A8Z3_9MICO</name>
<dbReference type="InterPro" id="IPR016163">
    <property type="entry name" value="Ald_DH_C"/>
</dbReference>
<feature type="active site" evidence="2">
    <location>
        <position position="260"/>
    </location>
</feature>
<evidence type="ECO:0000256" key="1">
    <source>
        <dbReference type="ARBA" id="ARBA00023002"/>
    </source>
</evidence>
<sequence>MNERTEMSEFPEAKNWKMLIGGQWVDAADGDTTDVITPIDRNVVIAKVPNGKEADADRAVKAARKAFPEWAALPFKERQKKLLACADALEAASEELAQLTALDTGNAIRTQARPETIILADLFRYMGGVAGEVKGNTLPAGDKQLQYTKRVPLGVVAGILPWNSPLMIAAFKTPAAIAAGNTIVLKCAEDAPLTILKMAEIIADILPAGVLNVVTGKGSVIGEALNVHPDVDKVSFTGSTSVGRHVAELAGGRLAHSSMELGGKSPNIIFPDSNDDDTLEQVLLSTRFARQGQSCTMGSRLFLHEDIYDDFLSKLVDAVSKMKVGDPRDESTDIGCIINQKQYDQVASYIEMGKAMDGVEIAYDGSDSLEVGEPGFYHAPVIFSKAKNDWQTSREEIFGPVLSVIPWKDIDEVIDMANDSDFGLAAFVFTKDVDAALTMANRIESGWVQVNQGGGQLAGQSYGGMKTSGFGREASLEGMLEGFTQIKQVNIRIR</sequence>
<keyword evidence="1 3" id="KW-0560">Oxidoreductase</keyword>
<protein>
    <submittedName>
        <fullName evidence="5">Aldehyde dehydrogenase family protein</fullName>
    </submittedName>
</protein>
<dbReference type="Pfam" id="PF00171">
    <property type="entry name" value="Aldedh"/>
    <property type="match status" value="1"/>
</dbReference>
<dbReference type="Proteomes" id="UP001500177">
    <property type="component" value="Unassembled WGS sequence"/>
</dbReference>
<evidence type="ECO:0000256" key="3">
    <source>
        <dbReference type="RuleBase" id="RU003345"/>
    </source>
</evidence>
<comment type="similarity">
    <text evidence="3">Belongs to the aldehyde dehydrogenase family.</text>
</comment>
<dbReference type="InterPro" id="IPR029510">
    <property type="entry name" value="Ald_DH_CS_GLU"/>
</dbReference>
<evidence type="ECO:0000256" key="2">
    <source>
        <dbReference type="PROSITE-ProRule" id="PRU10007"/>
    </source>
</evidence>
<comment type="caution">
    <text evidence="5">The sequence shown here is derived from an EMBL/GenBank/DDBJ whole genome shotgun (WGS) entry which is preliminary data.</text>
</comment>
<dbReference type="CDD" id="cd07108">
    <property type="entry name" value="ALDH_MGR_2402"/>
    <property type="match status" value="1"/>
</dbReference>
<dbReference type="Gene3D" id="3.40.309.10">
    <property type="entry name" value="Aldehyde Dehydrogenase, Chain A, domain 2"/>
    <property type="match status" value="1"/>
</dbReference>
<dbReference type="SUPFAM" id="SSF53720">
    <property type="entry name" value="ALDH-like"/>
    <property type="match status" value="1"/>
</dbReference>
<reference evidence="5 6" key="1">
    <citation type="journal article" date="2019" name="Int. J. Syst. Evol. Microbiol.">
        <title>The Global Catalogue of Microorganisms (GCM) 10K type strain sequencing project: providing services to taxonomists for standard genome sequencing and annotation.</title>
        <authorList>
            <consortium name="The Broad Institute Genomics Platform"/>
            <consortium name="The Broad Institute Genome Sequencing Center for Infectious Disease"/>
            <person name="Wu L."/>
            <person name="Ma J."/>
        </authorList>
    </citation>
    <scope>NUCLEOTIDE SEQUENCE [LARGE SCALE GENOMIC DNA]</scope>
    <source>
        <strain evidence="5 6">JCM 13318</strain>
    </source>
</reference>
<dbReference type="InterPro" id="IPR015590">
    <property type="entry name" value="Aldehyde_DH_dom"/>
</dbReference>
<dbReference type="InterPro" id="IPR016161">
    <property type="entry name" value="Ald_DH/histidinol_DH"/>
</dbReference>
<feature type="domain" description="Aldehyde dehydrogenase" evidence="4">
    <location>
        <begin position="24"/>
        <end position="489"/>
    </location>
</feature>
<dbReference type="PROSITE" id="PS00687">
    <property type="entry name" value="ALDEHYDE_DEHYDR_GLU"/>
    <property type="match status" value="1"/>
</dbReference>
<organism evidence="5 6">
    <name type="scientific">Brevibacterium permense</name>
    <dbReference type="NCBI Taxonomy" id="234834"/>
    <lineage>
        <taxon>Bacteria</taxon>
        <taxon>Bacillati</taxon>
        <taxon>Actinomycetota</taxon>
        <taxon>Actinomycetes</taxon>
        <taxon>Micrococcales</taxon>
        <taxon>Brevibacteriaceae</taxon>
        <taxon>Brevibacterium</taxon>
    </lineage>
</organism>
<keyword evidence="6" id="KW-1185">Reference proteome</keyword>
<dbReference type="PANTHER" id="PTHR11699">
    <property type="entry name" value="ALDEHYDE DEHYDROGENASE-RELATED"/>
    <property type="match status" value="1"/>
</dbReference>